<evidence type="ECO:0008006" key="4">
    <source>
        <dbReference type="Google" id="ProtNLM"/>
    </source>
</evidence>
<evidence type="ECO:0000313" key="3">
    <source>
        <dbReference type="Proteomes" id="UP000235145"/>
    </source>
</evidence>
<reference evidence="2 3" key="1">
    <citation type="journal article" date="2017" name="Nat. Commun.">
        <title>Genome assembly with in vitro proximity ligation data and whole-genome triplication in lettuce.</title>
        <authorList>
            <person name="Reyes-Chin-Wo S."/>
            <person name="Wang Z."/>
            <person name="Yang X."/>
            <person name="Kozik A."/>
            <person name="Arikit S."/>
            <person name="Song C."/>
            <person name="Xia L."/>
            <person name="Froenicke L."/>
            <person name="Lavelle D.O."/>
            <person name="Truco M.J."/>
            <person name="Xia R."/>
            <person name="Zhu S."/>
            <person name="Xu C."/>
            <person name="Xu H."/>
            <person name="Xu X."/>
            <person name="Cox K."/>
            <person name="Korf I."/>
            <person name="Meyers B.C."/>
            <person name="Michelmore R.W."/>
        </authorList>
    </citation>
    <scope>NUCLEOTIDE SEQUENCE [LARGE SCALE GENOMIC DNA]</scope>
    <source>
        <strain evidence="3">cv. Salinas</strain>
        <tissue evidence="2">Seedlings</tissue>
    </source>
</reference>
<sequence length="113" mass="12863">MASSKSVLMWMFWVLAIGGTTSERDMADNGGHRNAYATMMYMGTPRDYEFYVAIRVMLRSLSKLQVDADLVVISSRDVPLPWIHTYLICVHISTTTSLVCYDTLSIWRNLASF</sequence>
<organism evidence="2 3">
    <name type="scientific">Lactuca sativa</name>
    <name type="common">Garden lettuce</name>
    <dbReference type="NCBI Taxonomy" id="4236"/>
    <lineage>
        <taxon>Eukaryota</taxon>
        <taxon>Viridiplantae</taxon>
        <taxon>Streptophyta</taxon>
        <taxon>Embryophyta</taxon>
        <taxon>Tracheophyta</taxon>
        <taxon>Spermatophyta</taxon>
        <taxon>Magnoliopsida</taxon>
        <taxon>eudicotyledons</taxon>
        <taxon>Gunneridae</taxon>
        <taxon>Pentapetalae</taxon>
        <taxon>asterids</taxon>
        <taxon>campanulids</taxon>
        <taxon>Asterales</taxon>
        <taxon>Asteraceae</taxon>
        <taxon>Cichorioideae</taxon>
        <taxon>Cichorieae</taxon>
        <taxon>Lactucinae</taxon>
        <taxon>Lactuca</taxon>
    </lineage>
</organism>
<dbReference type="Proteomes" id="UP000235145">
    <property type="component" value="Unassembled WGS sequence"/>
</dbReference>
<dbReference type="AlphaFoldDB" id="A0A9R1XKZ1"/>
<dbReference type="EMBL" id="NBSK02000003">
    <property type="protein sequence ID" value="KAJ0216699.1"/>
    <property type="molecule type" value="Genomic_DNA"/>
</dbReference>
<keyword evidence="3" id="KW-1185">Reference proteome</keyword>
<evidence type="ECO:0000256" key="1">
    <source>
        <dbReference type="SAM" id="SignalP"/>
    </source>
</evidence>
<proteinExistence type="predicted"/>
<name>A0A9R1XKZ1_LACSA</name>
<feature type="chain" id="PRO_5040485307" description="O-fucosyltransferase family protein" evidence="1">
    <location>
        <begin position="23"/>
        <end position="113"/>
    </location>
</feature>
<keyword evidence="1" id="KW-0732">Signal</keyword>
<feature type="signal peptide" evidence="1">
    <location>
        <begin position="1"/>
        <end position="22"/>
    </location>
</feature>
<comment type="caution">
    <text evidence="2">The sequence shown here is derived from an EMBL/GenBank/DDBJ whole genome shotgun (WGS) entry which is preliminary data.</text>
</comment>
<protein>
    <recommendedName>
        <fullName evidence="4">O-fucosyltransferase family protein</fullName>
    </recommendedName>
</protein>
<gene>
    <name evidence="2" type="ORF">LSAT_V11C300155960</name>
</gene>
<accession>A0A9R1XKZ1</accession>
<evidence type="ECO:0000313" key="2">
    <source>
        <dbReference type="EMBL" id="KAJ0216699.1"/>
    </source>
</evidence>